<dbReference type="InterPro" id="IPR003615">
    <property type="entry name" value="HNH_nuc"/>
</dbReference>
<reference evidence="2" key="1">
    <citation type="submission" date="2021-02" db="EMBL/GenBank/DDBJ databases">
        <title>Phycicoccus sp. MQZ13P-5T, whole genome shotgun sequence.</title>
        <authorList>
            <person name="Tuo L."/>
        </authorList>
    </citation>
    <scope>NUCLEOTIDE SEQUENCE</scope>
    <source>
        <strain evidence="2">MQZ13P-5</strain>
    </source>
</reference>
<gene>
    <name evidence="2" type="ORF">JQN70_07720</name>
</gene>
<dbReference type="RefSeq" id="WP_204130745.1">
    <property type="nucleotide sequence ID" value="NZ_JAFDVD010000008.1"/>
</dbReference>
<dbReference type="Proteomes" id="UP001430172">
    <property type="component" value="Unassembled WGS sequence"/>
</dbReference>
<evidence type="ECO:0000313" key="3">
    <source>
        <dbReference type="Proteomes" id="UP001430172"/>
    </source>
</evidence>
<name>A0ABS2CK51_9MICO</name>
<dbReference type="CDD" id="cd00085">
    <property type="entry name" value="HNHc"/>
    <property type="match status" value="1"/>
</dbReference>
<keyword evidence="3" id="KW-1185">Reference proteome</keyword>
<dbReference type="Pfam" id="PF02720">
    <property type="entry name" value="DUF222"/>
    <property type="match status" value="1"/>
</dbReference>
<dbReference type="InterPro" id="IPR003870">
    <property type="entry name" value="DUF222"/>
</dbReference>
<sequence length="457" mass="48078">MSTTTVRERVDAGAPCSPAARVTGFRSSLAEVDVAGLTDSERVDLISELERLKGAATAAQARATEAFRVSREETAPQDAARSVGSQVALARRESPTLGDRFVGLSRALVHELPATMAALTDGAIGERHAVEVARESATLTLEHRAEVDRRVGAVIGRLSPKAAGRAARRVAAELDAASVVRRMETAVASRRVTVRPAPDGMAWLTVLGPLRDVVGAYAALRTRAQSVVGGQCDDEPADGRGLGAVAADTALRSMAGLAPGQVQPVEVQLVITDRALLGTGDPAASLLAPARIPGHGPVPAPVARAWVRGAGEASVWLRRLYTSPDGRDLVAMDARRRLFTGLLRRMLVLRDDTCTTPWCDAPIVHADHAHPARDGGPTSYLNGSGTCARCNHAKESPGWAATVVRGSPRQVELHTPTGHTYRSLAPPLLGWGTDPPPDDLTPASPLERHLAALLHAA</sequence>
<dbReference type="SMART" id="SM00507">
    <property type="entry name" value="HNHc"/>
    <property type="match status" value="1"/>
</dbReference>
<organism evidence="2 3">
    <name type="scientific">Phycicoccus sonneratiae</name>
    <dbReference type="NCBI Taxonomy" id="2807628"/>
    <lineage>
        <taxon>Bacteria</taxon>
        <taxon>Bacillati</taxon>
        <taxon>Actinomycetota</taxon>
        <taxon>Actinomycetes</taxon>
        <taxon>Micrococcales</taxon>
        <taxon>Intrasporangiaceae</taxon>
        <taxon>Phycicoccus</taxon>
    </lineage>
</organism>
<dbReference type="EMBL" id="JAFDVD010000008">
    <property type="protein sequence ID" value="MBM6400267.1"/>
    <property type="molecule type" value="Genomic_DNA"/>
</dbReference>
<feature type="domain" description="HNH nuclease" evidence="1">
    <location>
        <begin position="342"/>
        <end position="392"/>
    </location>
</feature>
<protein>
    <submittedName>
        <fullName evidence="2">DUF222 domain-containing protein</fullName>
    </submittedName>
</protein>
<accession>A0ABS2CK51</accession>
<proteinExistence type="predicted"/>
<comment type="caution">
    <text evidence="2">The sequence shown here is derived from an EMBL/GenBank/DDBJ whole genome shotgun (WGS) entry which is preliminary data.</text>
</comment>
<evidence type="ECO:0000313" key="2">
    <source>
        <dbReference type="EMBL" id="MBM6400267.1"/>
    </source>
</evidence>
<evidence type="ECO:0000259" key="1">
    <source>
        <dbReference type="SMART" id="SM00507"/>
    </source>
</evidence>